<evidence type="ECO:0000256" key="1">
    <source>
        <dbReference type="SAM" id="MobiDB-lite"/>
    </source>
</evidence>
<dbReference type="SUPFAM" id="SSF50969">
    <property type="entry name" value="YVTN repeat-like/Quinoprotein amine dehydrogenase"/>
    <property type="match status" value="1"/>
</dbReference>
<dbReference type="Gene3D" id="2.130.10.10">
    <property type="entry name" value="YVTN repeat-like/Quinoprotein amine dehydrogenase"/>
    <property type="match status" value="1"/>
</dbReference>
<dbReference type="Proteomes" id="UP000199771">
    <property type="component" value="Unassembled WGS sequence"/>
</dbReference>
<feature type="compositionally biased region" description="Basic and acidic residues" evidence="1">
    <location>
        <begin position="44"/>
        <end position="56"/>
    </location>
</feature>
<proteinExistence type="predicted"/>
<dbReference type="InterPro" id="IPR011044">
    <property type="entry name" value="Quino_amine_DH_bsu"/>
</dbReference>
<gene>
    <name evidence="3" type="ORF">SAMN04488120_10938</name>
</gene>
<keyword evidence="4" id="KW-1185">Reference proteome</keyword>
<accession>A0A1I2JP18</accession>
<evidence type="ECO:0000256" key="2">
    <source>
        <dbReference type="SAM" id="SignalP"/>
    </source>
</evidence>
<reference evidence="3 4" key="1">
    <citation type="submission" date="2016-10" db="EMBL/GenBank/DDBJ databases">
        <authorList>
            <person name="de Groot N.N."/>
        </authorList>
    </citation>
    <scope>NUCLEOTIDE SEQUENCE [LARGE SCALE GENOMIC DNA]</scope>
    <source>
        <strain evidence="3 4">DSM 23609</strain>
    </source>
</reference>
<protein>
    <submittedName>
        <fullName evidence="3">LVIVD repeat-containing protein</fullName>
    </submittedName>
</protein>
<feature type="chain" id="PRO_5011721769" evidence="2">
    <location>
        <begin position="17"/>
        <end position="467"/>
    </location>
</feature>
<dbReference type="InterPro" id="IPR015943">
    <property type="entry name" value="WD40/YVTN_repeat-like_dom_sf"/>
</dbReference>
<dbReference type="STRING" id="1076937.SAMN04488120_10938"/>
<feature type="signal peptide" evidence="2">
    <location>
        <begin position="1"/>
        <end position="16"/>
    </location>
</feature>
<dbReference type="PROSITE" id="PS51257">
    <property type="entry name" value="PROKAR_LIPOPROTEIN"/>
    <property type="match status" value="1"/>
</dbReference>
<dbReference type="AlphaFoldDB" id="A0A1I2JP18"/>
<feature type="region of interest" description="Disordered" evidence="1">
    <location>
        <begin position="25"/>
        <end position="56"/>
    </location>
</feature>
<dbReference type="RefSeq" id="WP_143383671.1">
    <property type="nucleotide sequence ID" value="NZ_FOOC01000009.1"/>
</dbReference>
<keyword evidence="2" id="KW-0732">Signal</keyword>
<evidence type="ECO:0000313" key="3">
    <source>
        <dbReference type="EMBL" id="SFF56695.1"/>
    </source>
</evidence>
<dbReference type="Pfam" id="PF08309">
    <property type="entry name" value="LVIVD"/>
    <property type="match status" value="2"/>
</dbReference>
<evidence type="ECO:0000313" key="4">
    <source>
        <dbReference type="Proteomes" id="UP000199771"/>
    </source>
</evidence>
<organism evidence="3 4">
    <name type="scientific">Fontimonas thermophila</name>
    <dbReference type="NCBI Taxonomy" id="1076937"/>
    <lineage>
        <taxon>Bacteria</taxon>
        <taxon>Pseudomonadati</taxon>
        <taxon>Pseudomonadota</taxon>
        <taxon>Gammaproteobacteria</taxon>
        <taxon>Nevskiales</taxon>
        <taxon>Nevskiaceae</taxon>
        <taxon>Fontimonas</taxon>
    </lineage>
</organism>
<dbReference type="EMBL" id="FOOC01000009">
    <property type="protein sequence ID" value="SFF56695.1"/>
    <property type="molecule type" value="Genomic_DNA"/>
</dbReference>
<sequence>MRFALSFLALVAGVLAGCGDGTTPGAPPLAGPTPKAQCGPGSRPETDLQGRVSAEDHASGRAAQGYTCNTELVGQYVVPNAIGTVGGFKVERYIDRAGRECAYYDTTLLFPTNVLDANAGINVLDMSNPAQPVLTARLTTPAMLSPHESLVLSQEAGVLAAVMGNPAFYPGIVDVYDISEDCRYPQLRASAPVGFLGHESGMAPDGKTFYSASPGTPTLTAVDISNPLAIRPLWTGNYTSHGLSISNDGNRAYVAAGNGNGVLILDVSEIQARKPNPQVREISRLSWDNQTIPQNAIPFTRDGRPYLLEIDEYSSNAPGGSVAAHGAIVGAGRIIDISDETRPVIVSNLRLEVHEPENRARIADDPGAQLPVQGYAGHYCNVPTRVNPDIAACSMIISGLRIFDIRDPRRPREIAYFNAPVNPRITPGFEASNWAMSSPAFAPERKEIWYSDGYSGFYVVRVTNGVW</sequence>
<dbReference type="InterPro" id="IPR013211">
    <property type="entry name" value="LVIVD"/>
</dbReference>
<name>A0A1I2JP18_9GAMM</name>